<keyword evidence="4 6" id="KW-0378">Hydrolase</keyword>
<gene>
    <name evidence="6" type="ORF">MNBD_GAMMA13-2073</name>
</gene>
<dbReference type="PANTHER" id="PTHR43798">
    <property type="entry name" value="MONOACYLGLYCEROL LIPASE"/>
    <property type="match status" value="1"/>
</dbReference>
<evidence type="ECO:0000259" key="5">
    <source>
        <dbReference type="Pfam" id="PF12697"/>
    </source>
</evidence>
<name>A0A3B0Y2N4_9ZZZZ</name>
<evidence type="ECO:0000256" key="3">
    <source>
        <dbReference type="ARBA" id="ARBA00022756"/>
    </source>
</evidence>
<organism evidence="6">
    <name type="scientific">hydrothermal vent metagenome</name>
    <dbReference type="NCBI Taxonomy" id="652676"/>
    <lineage>
        <taxon>unclassified sequences</taxon>
        <taxon>metagenomes</taxon>
        <taxon>ecological metagenomes</taxon>
    </lineage>
</organism>
<dbReference type="PANTHER" id="PTHR43798:SF31">
    <property type="entry name" value="AB HYDROLASE SUPERFAMILY PROTEIN YCLE"/>
    <property type="match status" value="1"/>
</dbReference>
<keyword evidence="1" id="KW-0719">Serine esterase</keyword>
<dbReference type="EC" id="3.1.1.85" evidence="6"/>
<dbReference type="Gene3D" id="3.40.50.1820">
    <property type="entry name" value="alpha/beta hydrolase"/>
    <property type="match status" value="1"/>
</dbReference>
<proteinExistence type="inferred from homology"/>
<dbReference type="InterPro" id="IPR000073">
    <property type="entry name" value="AB_hydrolase_1"/>
</dbReference>
<dbReference type="Pfam" id="PF12697">
    <property type="entry name" value="Abhydrolase_6"/>
    <property type="match status" value="1"/>
</dbReference>
<sequence length="257" mass="27587">MLQVDVQGCGPDLVMLHGWGMHSAVWSDWAATLAGDFCIHCVDLPGHGNSSLVADDTLEAWAAEIMQVVPEGAWWVGWSLGGLLAQQAACLSPQTVRGLVLIASTPCFVKTDDWPHGVDSAIFDRFAQQLDENAERTLGRFLALQVRGAQGSAETLQHLRAKLQQRPLAQAAALRFGLALLSGSDLRALNASLQMPVHWLLGERDTLVPGSVATDCDGHYQVITGAGHAPFLSHPGACTACLQDWLLTDRDRQHAAG</sequence>
<keyword evidence="2" id="KW-0963">Cytoplasm</keyword>
<dbReference type="HAMAP" id="MF_01260">
    <property type="entry name" value="Carboxylester"/>
    <property type="match status" value="1"/>
</dbReference>
<evidence type="ECO:0000313" key="6">
    <source>
        <dbReference type="EMBL" id="VAW74945.1"/>
    </source>
</evidence>
<dbReference type="SUPFAM" id="SSF53474">
    <property type="entry name" value="alpha/beta-Hydrolases"/>
    <property type="match status" value="1"/>
</dbReference>
<dbReference type="GO" id="GO:0016020">
    <property type="term" value="C:membrane"/>
    <property type="evidence" value="ECO:0007669"/>
    <property type="project" value="TreeGrafter"/>
</dbReference>
<accession>A0A3B0Y2N4</accession>
<dbReference type="InterPro" id="IPR010076">
    <property type="entry name" value="BioH"/>
</dbReference>
<dbReference type="NCBIfam" id="TIGR01738">
    <property type="entry name" value="bioH"/>
    <property type="match status" value="1"/>
</dbReference>
<evidence type="ECO:0000256" key="1">
    <source>
        <dbReference type="ARBA" id="ARBA00022487"/>
    </source>
</evidence>
<evidence type="ECO:0000256" key="2">
    <source>
        <dbReference type="ARBA" id="ARBA00022490"/>
    </source>
</evidence>
<dbReference type="GO" id="GO:0009102">
    <property type="term" value="P:biotin biosynthetic process"/>
    <property type="evidence" value="ECO:0007669"/>
    <property type="project" value="UniProtKB-KW"/>
</dbReference>
<evidence type="ECO:0000256" key="4">
    <source>
        <dbReference type="ARBA" id="ARBA00022801"/>
    </source>
</evidence>
<dbReference type="AlphaFoldDB" id="A0A3B0Y2N4"/>
<dbReference type="GO" id="GO:0090499">
    <property type="term" value="F:pimelyl-[acyl-carrier protein] methyl ester esterase activity"/>
    <property type="evidence" value="ECO:0007669"/>
    <property type="project" value="UniProtKB-EC"/>
</dbReference>
<dbReference type="EMBL" id="UOFK01000063">
    <property type="protein sequence ID" value="VAW74945.1"/>
    <property type="molecule type" value="Genomic_DNA"/>
</dbReference>
<keyword evidence="3" id="KW-0093">Biotin biosynthesis</keyword>
<dbReference type="InterPro" id="IPR029058">
    <property type="entry name" value="AB_hydrolase_fold"/>
</dbReference>
<protein>
    <submittedName>
        <fullName evidence="6">Pimeloyl-[acyl-carrier protein] methyl ester esterase BioH</fullName>
        <ecNumber evidence="6">3.1.1.85</ecNumber>
    </submittedName>
</protein>
<feature type="domain" description="AB hydrolase-1" evidence="5">
    <location>
        <begin position="13"/>
        <end position="237"/>
    </location>
</feature>
<dbReference type="InterPro" id="IPR050266">
    <property type="entry name" value="AB_hydrolase_sf"/>
</dbReference>
<reference evidence="6" key="1">
    <citation type="submission" date="2018-06" db="EMBL/GenBank/DDBJ databases">
        <authorList>
            <person name="Zhirakovskaya E."/>
        </authorList>
    </citation>
    <scope>NUCLEOTIDE SEQUENCE</scope>
</reference>